<dbReference type="EMBL" id="CP035806">
    <property type="protein sequence ID" value="QBE48374.1"/>
    <property type="molecule type" value="Genomic_DNA"/>
</dbReference>
<organism evidence="2 3">
    <name type="scientific">Leucobacter triazinivorans</name>
    <dbReference type="NCBI Taxonomy" id="1784719"/>
    <lineage>
        <taxon>Bacteria</taxon>
        <taxon>Bacillati</taxon>
        <taxon>Actinomycetota</taxon>
        <taxon>Actinomycetes</taxon>
        <taxon>Micrococcales</taxon>
        <taxon>Microbacteriaceae</taxon>
        <taxon>Leucobacter</taxon>
    </lineage>
</organism>
<dbReference type="InterPro" id="IPR050789">
    <property type="entry name" value="Diverse_Enzym_Activities"/>
</dbReference>
<name>A0A4P6KFY0_9MICO</name>
<keyword evidence="2" id="KW-0378">Hydrolase</keyword>
<evidence type="ECO:0000313" key="3">
    <source>
        <dbReference type="Proteomes" id="UP000289260"/>
    </source>
</evidence>
<dbReference type="AlphaFoldDB" id="A0A4P6KFY0"/>
<dbReference type="KEGG" id="ltr:EVS81_05575"/>
<dbReference type="PANTHER" id="PTHR43283">
    <property type="entry name" value="BETA-LACTAMASE-RELATED"/>
    <property type="match status" value="1"/>
</dbReference>
<accession>A0A4P6KFY0</accession>
<dbReference type="GO" id="GO:0016787">
    <property type="term" value="F:hydrolase activity"/>
    <property type="evidence" value="ECO:0007669"/>
    <property type="project" value="UniProtKB-KW"/>
</dbReference>
<dbReference type="RefSeq" id="WP_130109512.1">
    <property type="nucleotide sequence ID" value="NZ_CP035806.1"/>
</dbReference>
<sequence>MSAETGYGLNGSTAGSIDVVPPLDQWQFAPYLQWSMQNIESFLPVHQICRGERTTEFAQRPSDLGVLDVPHPWEDRSASFTEVMQATFTDGWMVSHRGAVVGEQYPGTLLPGGMHLLMSVSKSLTATTAGLLAASGELDLDAPVTAYVPELIGSGYDDALVRHLVDMRTGVRFSEEYLNEDAEVRLLEEAIGWAPKKHPEVPDSLLGFLATLGRKGAHGGPFEYKSCETDALGFVIQGAAGRHAADVMSERLWQPMGAEFDAHVGVDSVGAGMFDGGVSAAMRDLARFGHLFTDGGRALDGAQVLPEWWVADTFAGGPDSRDAFANALEPTLMPGGMYRNGFWFPGESGDVMLALGIHGQMIYVNRVTGVVGVKVSSWPTPQDAEKLFWTVRAFEVASWALNRGEI</sequence>
<evidence type="ECO:0000313" key="2">
    <source>
        <dbReference type="EMBL" id="QBE48374.1"/>
    </source>
</evidence>
<proteinExistence type="predicted"/>
<dbReference type="Gene3D" id="3.40.710.10">
    <property type="entry name" value="DD-peptidase/beta-lactamase superfamily"/>
    <property type="match status" value="1"/>
</dbReference>
<dbReference type="Pfam" id="PF00144">
    <property type="entry name" value="Beta-lactamase"/>
    <property type="match status" value="1"/>
</dbReference>
<feature type="domain" description="Beta-lactamase-related" evidence="1">
    <location>
        <begin position="90"/>
        <end position="389"/>
    </location>
</feature>
<protein>
    <submittedName>
        <fullName evidence="2">Class C beta-lactamase-related serine hydrolase</fullName>
    </submittedName>
</protein>
<dbReference type="InterPro" id="IPR001466">
    <property type="entry name" value="Beta-lactam-related"/>
</dbReference>
<dbReference type="InterPro" id="IPR012338">
    <property type="entry name" value="Beta-lactam/transpept-like"/>
</dbReference>
<dbReference type="Proteomes" id="UP000289260">
    <property type="component" value="Chromosome"/>
</dbReference>
<dbReference type="OrthoDB" id="9814204at2"/>
<dbReference type="PANTHER" id="PTHR43283:SF7">
    <property type="entry name" value="BETA-LACTAMASE-RELATED DOMAIN-CONTAINING PROTEIN"/>
    <property type="match status" value="1"/>
</dbReference>
<gene>
    <name evidence="2" type="ORF">EVS81_05575</name>
</gene>
<keyword evidence="3" id="KW-1185">Reference proteome</keyword>
<dbReference type="SUPFAM" id="SSF56601">
    <property type="entry name" value="beta-lactamase/transpeptidase-like"/>
    <property type="match status" value="1"/>
</dbReference>
<reference evidence="2 3" key="1">
    <citation type="submission" date="2019-02" db="EMBL/GenBank/DDBJ databases">
        <authorList>
            <person name="Sun L."/>
            <person name="Pan D."/>
            <person name="Wu X."/>
        </authorList>
    </citation>
    <scope>NUCLEOTIDE SEQUENCE [LARGE SCALE GENOMIC DNA]</scope>
    <source>
        <strain evidence="2 3">JW-1</strain>
    </source>
</reference>
<evidence type="ECO:0000259" key="1">
    <source>
        <dbReference type="Pfam" id="PF00144"/>
    </source>
</evidence>